<dbReference type="CDD" id="cd02440">
    <property type="entry name" value="AdoMet_MTases"/>
    <property type="match status" value="1"/>
</dbReference>
<keyword evidence="7" id="KW-0808">Transferase</keyword>
<evidence type="ECO:0000256" key="9">
    <source>
        <dbReference type="ARBA" id="ARBA00030757"/>
    </source>
</evidence>
<name>A0ABV9BDK9_9ACTN</name>
<comment type="similarity">
    <text evidence="2">Belongs to the methyltransferase superfamily. L-isoaspartyl/D-aspartyl protein methyltransferase family.</text>
</comment>
<evidence type="ECO:0000313" key="13">
    <source>
        <dbReference type="Proteomes" id="UP001595990"/>
    </source>
</evidence>
<evidence type="ECO:0000256" key="10">
    <source>
        <dbReference type="ARBA" id="ARBA00031323"/>
    </source>
</evidence>
<keyword evidence="6 12" id="KW-0489">Methyltransferase</keyword>
<evidence type="ECO:0000256" key="2">
    <source>
        <dbReference type="ARBA" id="ARBA00005369"/>
    </source>
</evidence>
<dbReference type="RefSeq" id="WP_417922326.1">
    <property type="nucleotide sequence ID" value="NZ_JBHSFS010000002.1"/>
</dbReference>
<sequence length="394" mass="42984">MTEAQKLSSHGPEYLASLLAEQGVLAEPWLRAAFARVRRHEFLPDRVWLDDDSAEGGYALLERSKNPDRWMQAAYEDEAVVTQLDDGGPERLDSYWATPTSSASMPSTVAQMLTDISLPAEPTARHCTKIMEIGAATGYNAALLAELVGPGNVTTIEIDPALASGARKALDAAGYEKVTVVTGDGERGRAAGAPYDRILSTASVVAIPYTWVEQATNGGLIVSPFETAFYNTGMVRLTVQDGTATGPFSRPLQFMRVRGQRTPAHFEALFTDEAWEARRTKPLDSDTSFLRDPAAEFAVGLMLPGVHHGQRGEGRWLSSDDSWAYVNDENVFEWGPRDLFDEATAAADKWHEHGRPDMSRYGLTVTPTGQLVWLNHADNIVGTLPTHNPGRPSA</sequence>
<gene>
    <name evidence="12" type="ORF">ACFPEN_04790</name>
</gene>
<keyword evidence="8" id="KW-0949">S-adenosyl-L-methionine</keyword>
<dbReference type="GO" id="GO:0032259">
    <property type="term" value="P:methylation"/>
    <property type="evidence" value="ECO:0007669"/>
    <property type="project" value="UniProtKB-KW"/>
</dbReference>
<evidence type="ECO:0000256" key="6">
    <source>
        <dbReference type="ARBA" id="ARBA00022603"/>
    </source>
</evidence>
<dbReference type="PANTHER" id="PTHR11579:SF0">
    <property type="entry name" value="PROTEIN-L-ISOASPARTATE(D-ASPARTATE) O-METHYLTRANSFERASE"/>
    <property type="match status" value="1"/>
</dbReference>
<dbReference type="InterPro" id="IPR029063">
    <property type="entry name" value="SAM-dependent_MTases_sf"/>
</dbReference>
<reference evidence="13" key="1">
    <citation type="journal article" date="2019" name="Int. J. Syst. Evol. Microbiol.">
        <title>The Global Catalogue of Microorganisms (GCM) 10K type strain sequencing project: providing services to taxonomists for standard genome sequencing and annotation.</title>
        <authorList>
            <consortium name="The Broad Institute Genomics Platform"/>
            <consortium name="The Broad Institute Genome Sequencing Center for Infectious Disease"/>
            <person name="Wu L."/>
            <person name="Ma J."/>
        </authorList>
    </citation>
    <scope>NUCLEOTIDE SEQUENCE [LARGE SCALE GENOMIC DNA]</scope>
    <source>
        <strain evidence="13">CECT 8064</strain>
    </source>
</reference>
<evidence type="ECO:0000256" key="7">
    <source>
        <dbReference type="ARBA" id="ARBA00022679"/>
    </source>
</evidence>
<evidence type="ECO:0000256" key="5">
    <source>
        <dbReference type="ARBA" id="ARBA00022490"/>
    </source>
</evidence>
<accession>A0ABV9BDK9</accession>
<dbReference type="InterPro" id="IPR000682">
    <property type="entry name" value="PCMT"/>
</dbReference>
<protein>
    <recommendedName>
        <fullName evidence="4">Protein-L-isoaspartate O-methyltransferase</fullName>
        <ecNumber evidence="3">2.1.1.77</ecNumber>
    </recommendedName>
    <alternativeName>
        <fullName evidence="11">L-isoaspartyl protein carboxyl methyltransferase</fullName>
    </alternativeName>
    <alternativeName>
        <fullName evidence="9">Protein L-isoaspartyl methyltransferase</fullName>
    </alternativeName>
    <alternativeName>
        <fullName evidence="10">Protein-beta-aspartate methyltransferase</fullName>
    </alternativeName>
</protein>
<proteinExistence type="inferred from homology"/>
<organism evidence="12 13">
    <name type="scientific">Streptomyces ehimensis</name>
    <dbReference type="NCBI Taxonomy" id="68195"/>
    <lineage>
        <taxon>Bacteria</taxon>
        <taxon>Bacillati</taxon>
        <taxon>Actinomycetota</taxon>
        <taxon>Actinomycetes</taxon>
        <taxon>Kitasatosporales</taxon>
        <taxon>Streptomycetaceae</taxon>
        <taxon>Streptomyces</taxon>
    </lineage>
</organism>
<evidence type="ECO:0000313" key="12">
    <source>
        <dbReference type="EMBL" id="MFC4512249.1"/>
    </source>
</evidence>
<dbReference type="Proteomes" id="UP001595990">
    <property type="component" value="Unassembled WGS sequence"/>
</dbReference>
<evidence type="ECO:0000256" key="1">
    <source>
        <dbReference type="ARBA" id="ARBA00004496"/>
    </source>
</evidence>
<dbReference type="GO" id="GO:0008168">
    <property type="term" value="F:methyltransferase activity"/>
    <property type="evidence" value="ECO:0007669"/>
    <property type="project" value="UniProtKB-KW"/>
</dbReference>
<dbReference type="PANTHER" id="PTHR11579">
    <property type="entry name" value="PROTEIN-L-ISOASPARTATE O-METHYLTRANSFERASE"/>
    <property type="match status" value="1"/>
</dbReference>
<evidence type="ECO:0000256" key="8">
    <source>
        <dbReference type="ARBA" id="ARBA00022691"/>
    </source>
</evidence>
<dbReference type="Pfam" id="PF01135">
    <property type="entry name" value="PCMT"/>
    <property type="match status" value="1"/>
</dbReference>
<comment type="subcellular location">
    <subcellularLocation>
        <location evidence="1">Cytoplasm</location>
    </subcellularLocation>
</comment>
<keyword evidence="13" id="KW-1185">Reference proteome</keyword>
<keyword evidence="5" id="KW-0963">Cytoplasm</keyword>
<evidence type="ECO:0000256" key="3">
    <source>
        <dbReference type="ARBA" id="ARBA00011890"/>
    </source>
</evidence>
<dbReference type="Gene3D" id="3.40.50.150">
    <property type="entry name" value="Vaccinia Virus protein VP39"/>
    <property type="match status" value="1"/>
</dbReference>
<comment type="caution">
    <text evidence="12">The sequence shown here is derived from an EMBL/GenBank/DDBJ whole genome shotgun (WGS) entry which is preliminary data.</text>
</comment>
<dbReference type="EC" id="2.1.1.77" evidence="3"/>
<dbReference type="SUPFAM" id="SSF53335">
    <property type="entry name" value="S-adenosyl-L-methionine-dependent methyltransferases"/>
    <property type="match status" value="1"/>
</dbReference>
<evidence type="ECO:0000256" key="11">
    <source>
        <dbReference type="ARBA" id="ARBA00031350"/>
    </source>
</evidence>
<evidence type="ECO:0000256" key="4">
    <source>
        <dbReference type="ARBA" id="ARBA00013346"/>
    </source>
</evidence>
<dbReference type="EMBL" id="JBHSFS010000002">
    <property type="protein sequence ID" value="MFC4512249.1"/>
    <property type="molecule type" value="Genomic_DNA"/>
</dbReference>